<sequence length="96" mass="10250">MNGSDLARQTAQLRSDLHDLIQRMKELTEAFDARGGASQGVAEDAALIEVIDGLSDARLDLTTADRHLEAAVSHAERIDRRAADDHASTADGEPVG</sequence>
<gene>
    <name evidence="2" type="ORF">SAMN04490220_7050</name>
</gene>
<organism evidence="2 3">
    <name type="scientific">Rhodococcus jostii</name>
    <dbReference type="NCBI Taxonomy" id="132919"/>
    <lineage>
        <taxon>Bacteria</taxon>
        <taxon>Bacillati</taxon>
        <taxon>Actinomycetota</taxon>
        <taxon>Actinomycetes</taxon>
        <taxon>Mycobacteriales</taxon>
        <taxon>Nocardiaceae</taxon>
        <taxon>Rhodococcus</taxon>
    </lineage>
</organism>
<reference evidence="3" key="1">
    <citation type="submission" date="2016-10" db="EMBL/GenBank/DDBJ databases">
        <authorList>
            <person name="Varghese N."/>
        </authorList>
    </citation>
    <scope>NUCLEOTIDE SEQUENCE [LARGE SCALE GENOMIC DNA]</scope>
    <source>
        <strain evidence="3">DSM 44719</strain>
    </source>
</reference>
<evidence type="ECO:0000256" key="1">
    <source>
        <dbReference type="SAM" id="MobiDB-lite"/>
    </source>
</evidence>
<evidence type="ECO:0000313" key="3">
    <source>
        <dbReference type="Proteomes" id="UP000183407"/>
    </source>
</evidence>
<feature type="compositionally biased region" description="Basic and acidic residues" evidence="1">
    <location>
        <begin position="74"/>
        <end position="88"/>
    </location>
</feature>
<dbReference type="EMBL" id="FNTL01000004">
    <property type="protein sequence ID" value="SEE22290.1"/>
    <property type="molecule type" value="Genomic_DNA"/>
</dbReference>
<name>A0A1H5H2Z9_RHOJO</name>
<evidence type="ECO:0000313" key="2">
    <source>
        <dbReference type="EMBL" id="SEE22290.1"/>
    </source>
</evidence>
<dbReference type="OrthoDB" id="4477403at2"/>
<dbReference type="RefSeq" id="WP_073359404.1">
    <property type="nucleotide sequence ID" value="NZ_FNTL01000004.1"/>
</dbReference>
<protein>
    <submittedName>
        <fullName evidence="2">Uncharacterized protein</fullName>
    </submittedName>
</protein>
<accession>A0A1H5H2Z9</accession>
<dbReference type="AlphaFoldDB" id="A0A1H5H2Z9"/>
<dbReference type="Proteomes" id="UP000183407">
    <property type="component" value="Unassembled WGS sequence"/>
</dbReference>
<proteinExistence type="predicted"/>
<feature type="region of interest" description="Disordered" evidence="1">
    <location>
        <begin position="74"/>
        <end position="96"/>
    </location>
</feature>